<evidence type="ECO:0000313" key="3">
    <source>
        <dbReference type="Proteomes" id="UP000593571"/>
    </source>
</evidence>
<dbReference type="EMBL" id="JACASE010000004">
    <property type="protein sequence ID" value="KAF6474687.1"/>
    <property type="molecule type" value="Genomic_DNA"/>
</dbReference>
<evidence type="ECO:0000256" key="1">
    <source>
        <dbReference type="SAM" id="MobiDB-lite"/>
    </source>
</evidence>
<dbReference type="AlphaFoldDB" id="A0A7J8HQT5"/>
<evidence type="ECO:0000313" key="2">
    <source>
        <dbReference type="EMBL" id="KAF6474687.1"/>
    </source>
</evidence>
<accession>A0A7J8HQT5</accession>
<proteinExistence type="predicted"/>
<protein>
    <submittedName>
        <fullName evidence="2">Uncharacterized protein</fullName>
    </submittedName>
</protein>
<sequence>MEGGGDQLLQHRLWLRVTFDWVVGSLHPPTGTTGKRPRACAMVEMIVAKETGSNVPTDPTAEGTEPKLKSVLLGGNSRNVSSPRPLEEADRSYPQVIRSYHLSQPRRGPGLWPVRASGSNSGHIIATSGFIAAIVQTATGGRRCPPGQRQMTNVPDPLLSSFGNL</sequence>
<organism evidence="2 3">
    <name type="scientific">Rousettus aegyptiacus</name>
    <name type="common">Egyptian fruit bat</name>
    <name type="synonym">Pteropus aegyptiacus</name>
    <dbReference type="NCBI Taxonomy" id="9407"/>
    <lineage>
        <taxon>Eukaryota</taxon>
        <taxon>Metazoa</taxon>
        <taxon>Chordata</taxon>
        <taxon>Craniata</taxon>
        <taxon>Vertebrata</taxon>
        <taxon>Euteleostomi</taxon>
        <taxon>Mammalia</taxon>
        <taxon>Eutheria</taxon>
        <taxon>Laurasiatheria</taxon>
        <taxon>Chiroptera</taxon>
        <taxon>Yinpterochiroptera</taxon>
        <taxon>Pteropodoidea</taxon>
        <taxon>Pteropodidae</taxon>
        <taxon>Rousettinae</taxon>
        <taxon>Rousettus</taxon>
    </lineage>
</organism>
<dbReference type="Proteomes" id="UP000593571">
    <property type="component" value="Unassembled WGS sequence"/>
</dbReference>
<feature type="region of interest" description="Disordered" evidence="1">
    <location>
        <begin position="72"/>
        <end position="91"/>
    </location>
</feature>
<reference evidence="2 3" key="1">
    <citation type="journal article" date="2020" name="Nature">
        <title>Six reference-quality genomes reveal evolution of bat adaptations.</title>
        <authorList>
            <person name="Jebb D."/>
            <person name="Huang Z."/>
            <person name="Pippel M."/>
            <person name="Hughes G.M."/>
            <person name="Lavrichenko K."/>
            <person name="Devanna P."/>
            <person name="Winkler S."/>
            <person name="Jermiin L.S."/>
            <person name="Skirmuntt E.C."/>
            <person name="Katzourakis A."/>
            <person name="Burkitt-Gray L."/>
            <person name="Ray D.A."/>
            <person name="Sullivan K.A.M."/>
            <person name="Roscito J.G."/>
            <person name="Kirilenko B.M."/>
            <person name="Davalos L.M."/>
            <person name="Corthals A.P."/>
            <person name="Power M.L."/>
            <person name="Jones G."/>
            <person name="Ransome R.D."/>
            <person name="Dechmann D.K.N."/>
            <person name="Locatelli A.G."/>
            <person name="Puechmaille S.J."/>
            <person name="Fedrigo O."/>
            <person name="Jarvis E.D."/>
            <person name="Hiller M."/>
            <person name="Vernes S.C."/>
            <person name="Myers E.W."/>
            <person name="Teeling E.C."/>
        </authorList>
    </citation>
    <scope>NUCLEOTIDE SEQUENCE [LARGE SCALE GENOMIC DNA]</scope>
    <source>
        <strain evidence="2">MRouAeg1</strain>
        <tissue evidence="2">Muscle</tissue>
    </source>
</reference>
<gene>
    <name evidence="2" type="ORF">HJG63_010861</name>
</gene>
<feature type="region of interest" description="Disordered" evidence="1">
    <location>
        <begin position="141"/>
        <end position="165"/>
    </location>
</feature>
<name>A0A7J8HQT5_ROUAE</name>
<comment type="caution">
    <text evidence="2">The sequence shown here is derived from an EMBL/GenBank/DDBJ whole genome shotgun (WGS) entry which is preliminary data.</text>
</comment>
<keyword evidence="3" id="KW-1185">Reference proteome</keyword>